<evidence type="ECO:0000259" key="3">
    <source>
        <dbReference type="PROSITE" id="PS50089"/>
    </source>
</evidence>
<feature type="transmembrane region" description="Helical" evidence="2">
    <location>
        <begin position="186"/>
        <end position="205"/>
    </location>
</feature>
<dbReference type="SUPFAM" id="SSF57850">
    <property type="entry name" value="RING/U-box"/>
    <property type="match status" value="1"/>
</dbReference>
<accession>A0A2P2L974</accession>
<keyword evidence="1" id="KW-0863">Zinc-finger</keyword>
<sequence length="467" mass="52938">MLIQRGARMSWRRVAKSLQALVAHGLLFSFTLLLVLKLDHALSYSWWTIFGTLWLFHMVVARGRFSLPAPSAPHNRHWAPSHSILATPLLIAFELLLCIHLEGSYVVNLKIVFLPLVVFEVAILIDNVRMCRALMPGDEESLSDEAIWETLPHFWVAISMVFFIAATVFTLLKLCGDVAALGWWDLFINYGIAECFAFLVCTKWYNPAIHRHSCIGSSSSCPMPSTYPDWNRGLIVSPDGDQNQSTRMCNLQDIGGHFMKVPFICFQIMLFMHLEGTPASAKNIPFPVLFAPLFLLQGAGVLFAIYKLVEKIVLPHSGAGSGRYLVFAAKACDFLGFFHHGSRFLGWWSIDEGSREEQARLYYAGISGYNTFSPDSVKKMPKSELVEEIWRLQAVLSEQTDISMFSQQECERLQNEKILCRVCFEEQINMVLLPCRHHVLCSTCCEKCKKCPICRVIIEARLPVYDI</sequence>
<dbReference type="GO" id="GO:0008270">
    <property type="term" value="F:zinc ion binding"/>
    <property type="evidence" value="ECO:0007669"/>
    <property type="project" value="UniProtKB-KW"/>
</dbReference>
<protein>
    <submittedName>
        <fullName evidence="4">Uncharacterized protein LOC8269523</fullName>
    </submittedName>
</protein>
<reference evidence="4" key="1">
    <citation type="submission" date="2018-02" db="EMBL/GenBank/DDBJ databases">
        <title>Rhizophora mucronata_Transcriptome.</title>
        <authorList>
            <person name="Meera S.P."/>
            <person name="Sreeshan A."/>
            <person name="Augustine A."/>
        </authorList>
    </citation>
    <scope>NUCLEOTIDE SEQUENCE</scope>
    <source>
        <tissue evidence="4">Leaf</tissue>
    </source>
</reference>
<proteinExistence type="predicted"/>
<feature type="transmembrane region" description="Helical" evidence="2">
    <location>
        <begin position="257"/>
        <end position="274"/>
    </location>
</feature>
<feature type="transmembrane region" description="Helical" evidence="2">
    <location>
        <begin position="21"/>
        <end position="38"/>
    </location>
</feature>
<feature type="transmembrane region" description="Helical" evidence="2">
    <location>
        <begin position="107"/>
        <end position="125"/>
    </location>
</feature>
<evidence type="ECO:0000256" key="2">
    <source>
        <dbReference type="SAM" id="Phobius"/>
    </source>
</evidence>
<feature type="domain" description="RING-type" evidence="3">
    <location>
        <begin position="420"/>
        <end position="455"/>
    </location>
</feature>
<dbReference type="EMBL" id="GGEC01034041">
    <property type="protein sequence ID" value="MBX14525.1"/>
    <property type="molecule type" value="Transcribed_RNA"/>
</dbReference>
<keyword evidence="2" id="KW-0472">Membrane</keyword>
<dbReference type="PANTHER" id="PTHR46859:SF6">
    <property type="entry name" value="TRANSMEMBRANE FRAGILE-X-F-ASSOCIATED PROTEIN"/>
    <property type="match status" value="1"/>
</dbReference>
<keyword evidence="1" id="KW-0862">Zinc</keyword>
<dbReference type="InterPro" id="IPR019396">
    <property type="entry name" value="TM_Fragile-X-F-assoc"/>
</dbReference>
<name>A0A2P2L974_RHIMU</name>
<dbReference type="PANTHER" id="PTHR46859">
    <property type="entry name" value="TRANSMEMBRANE FRAGILE-X-F-ASSOCIATED PROTEIN"/>
    <property type="match status" value="1"/>
</dbReference>
<dbReference type="Gene3D" id="3.30.40.10">
    <property type="entry name" value="Zinc/RING finger domain, C3HC4 (zinc finger)"/>
    <property type="match status" value="1"/>
</dbReference>
<dbReference type="PROSITE" id="PS50089">
    <property type="entry name" value="ZF_RING_2"/>
    <property type="match status" value="1"/>
</dbReference>
<evidence type="ECO:0000313" key="4">
    <source>
        <dbReference type="EMBL" id="MBX14525.1"/>
    </source>
</evidence>
<dbReference type="InterPro" id="IPR001841">
    <property type="entry name" value="Znf_RING"/>
</dbReference>
<feature type="transmembrane region" description="Helical" evidence="2">
    <location>
        <begin position="286"/>
        <end position="306"/>
    </location>
</feature>
<feature type="transmembrane region" description="Helical" evidence="2">
    <location>
        <begin position="154"/>
        <end position="174"/>
    </location>
</feature>
<dbReference type="Pfam" id="PF13920">
    <property type="entry name" value="zf-C3HC4_3"/>
    <property type="match status" value="1"/>
</dbReference>
<evidence type="ECO:0000256" key="1">
    <source>
        <dbReference type="PROSITE-ProRule" id="PRU00175"/>
    </source>
</evidence>
<keyword evidence="2" id="KW-1133">Transmembrane helix</keyword>
<organism evidence="4">
    <name type="scientific">Rhizophora mucronata</name>
    <name type="common">Asiatic mangrove</name>
    <dbReference type="NCBI Taxonomy" id="61149"/>
    <lineage>
        <taxon>Eukaryota</taxon>
        <taxon>Viridiplantae</taxon>
        <taxon>Streptophyta</taxon>
        <taxon>Embryophyta</taxon>
        <taxon>Tracheophyta</taxon>
        <taxon>Spermatophyta</taxon>
        <taxon>Magnoliopsida</taxon>
        <taxon>eudicotyledons</taxon>
        <taxon>Gunneridae</taxon>
        <taxon>Pentapetalae</taxon>
        <taxon>rosids</taxon>
        <taxon>fabids</taxon>
        <taxon>Malpighiales</taxon>
        <taxon>Rhizophoraceae</taxon>
        <taxon>Rhizophora</taxon>
    </lineage>
</organism>
<keyword evidence="1" id="KW-0479">Metal-binding</keyword>
<dbReference type="Pfam" id="PF10269">
    <property type="entry name" value="Tmemb_185A"/>
    <property type="match status" value="1"/>
</dbReference>
<keyword evidence="2" id="KW-0812">Transmembrane</keyword>
<dbReference type="AlphaFoldDB" id="A0A2P2L974"/>
<dbReference type="InterPro" id="IPR013083">
    <property type="entry name" value="Znf_RING/FYVE/PHD"/>
</dbReference>